<accession>A0ABW5M8Z9</accession>
<dbReference type="EMBL" id="JBHULN010000018">
    <property type="protein sequence ID" value="MFD2573458.1"/>
    <property type="molecule type" value="Genomic_DNA"/>
</dbReference>
<dbReference type="Pfam" id="PF00534">
    <property type="entry name" value="Glycos_transf_1"/>
    <property type="match status" value="1"/>
</dbReference>
<dbReference type="Gene3D" id="3.40.50.2000">
    <property type="entry name" value="Glycogen Phosphorylase B"/>
    <property type="match status" value="2"/>
</dbReference>
<evidence type="ECO:0000313" key="3">
    <source>
        <dbReference type="Proteomes" id="UP001597469"/>
    </source>
</evidence>
<comment type="caution">
    <text evidence="2">The sequence shown here is derived from an EMBL/GenBank/DDBJ whole genome shotgun (WGS) entry which is preliminary data.</text>
</comment>
<gene>
    <name evidence="2" type="ORF">ACFSUS_22655</name>
</gene>
<evidence type="ECO:0000313" key="2">
    <source>
        <dbReference type="EMBL" id="MFD2573458.1"/>
    </source>
</evidence>
<dbReference type="InterPro" id="IPR001296">
    <property type="entry name" value="Glyco_trans_1"/>
</dbReference>
<proteinExistence type="predicted"/>
<feature type="domain" description="Glycosyl transferase family 1" evidence="1">
    <location>
        <begin position="229"/>
        <end position="376"/>
    </location>
</feature>
<dbReference type="GO" id="GO:0016757">
    <property type="term" value="F:glycosyltransferase activity"/>
    <property type="evidence" value="ECO:0007669"/>
    <property type="project" value="UniProtKB-KW"/>
</dbReference>
<dbReference type="SUPFAM" id="SSF53756">
    <property type="entry name" value="UDP-Glycosyltransferase/glycogen phosphorylase"/>
    <property type="match status" value="1"/>
</dbReference>
<sequence>MPPTTKCVTAHVGARDQYQLSLALRQAGLLEQLVTEAYTPDWLHRIAPDIASKRYCAGLSLSSVTISARALSLMVAARIDRKTDLHHVDQAISRAAYNVAVKAQANLFLYSYYAHSAFQQAIFDKSPVQRILFQLHPHPYNIRQLLEEEMERVPFAAQSIRDEDEFRLRPAQLESLAVEPSMATLCVTASRFTQETLLQQGIPATRIRVVPYGVDSTRFPARLQPPTSDAFRVIFVGRMNQRKGLADLLEAVRQLQFKKVEVVLCGRGYVDKNILKAYRDLTIRLHWAVSADQLLRELHQSHVFVLPSLAEGFGHVILEAMAAGLPIITTANTGAPDVLDDGVHGAIVPIRNPQRIAEQLEAAMCRPDEWFEMGQAAARQARLFTWERFRAGIVSVYREEMANQLTCES</sequence>
<dbReference type="RefSeq" id="WP_381526154.1">
    <property type="nucleotide sequence ID" value="NZ_JBHULN010000018.1"/>
</dbReference>
<keyword evidence="2" id="KW-0808">Transferase</keyword>
<dbReference type="PANTHER" id="PTHR12526">
    <property type="entry name" value="GLYCOSYLTRANSFERASE"/>
    <property type="match status" value="1"/>
</dbReference>
<reference evidence="3" key="1">
    <citation type="journal article" date="2019" name="Int. J. Syst. Evol. Microbiol.">
        <title>The Global Catalogue of Microorganisms (GCM) 10K type strain sequencing project: providing services to taxonomists for standard genome sequencing and annotation.</title>
        <authorList>
            <consortium name="The Broad Institute Genomics Platform"/>
            <consortium name="The Broad Institute Genome Sequencing Center for Infectious Disease"/>
            <person name="Wu L."/>
            <person name="Ma J."/>
        </authorList>
    </citation>
    <scope>NUCLEOTIDE SEQUENCE [LARGE SCALE GENOMIC DNA]</scope>
    <source>
        <strain evidence="3">KCTC 42805</strain>
    </source>
</reference>
<keyword evidence="2" id="KW-0328">Glycosyltransferase</keyword>
<dbReference type="Proteomes" id="UP001597469">
    <property type="component" value="Unassembled WGS sequence"/>
</dbReference>
<name>A0ABW5M8Z9_9BACT</name>
<dbReference type="CDD" id="cd03801">
    <property type="entry name" value="GT4_PimA-like"/>
    <property type="match status" value="1"/>
</dbReference>
<dbReference type="EC" id="2.4.-.-" evidence="2"/>
<organism evidence="2 3">
    <name type="scientific">Spirosoma soli</name>
    <dbReference type="NCBI Taxonomy" id="1770529"/>
    <lineage>
        <taxon>Bacteria</taxon>
        <taxon>Pseudomonadati</taxon>
        <taxon>Bacteroidota</taxon>
        <taxon>Cytophagia</taxon>
        <taxon>Cytophagales</taxon>
        <taxon>Cytophagaceae</taxon>
        <taxon>Spirosoma</taxon>
    </lineage>
</organism>
<protein>
    <submittedName>
        <fullName evidence="2">Glycosyltransferase family 4 protein</fullName>
        <ecNumber evidence="2">2.4.-.-</ecNumber>
    </submittedName>
</protein>
<keyword evidence="3" id="KW-1185">Reference proteome</keyword>
<evidence type="ECO:0000259" key="1">
    <source>
        <dbReference type="Pfam" id="PF00534"/>
    </source>
</evidence>